<dbReference type="EMBL" id="FRDL01000009">
    <property type="protein sequence ID" value="SHN73768.1"/>
    <property type="molecule type" value="Genomic_DNA"/>
</dbReference>
<feature type="domain" description="UspA" evidence="2">
    <location>
        <begin position="225"/>
        <end position="276"/>
    </location>
</feature>
<dbReference type="InterPro" id="IPR006015">
    <property type="entry name" value="Universal_stress_UspA"/>
</dbReference>
<dbReference type="Pfam" id="PF00582">
    <property type="entry name" value="Usp"/>
    <property type="match status" value="2"/>
</dbReference>
<organism evidence="3 4">
    <name type="scientific">Oceanicella actignis</name>
    <dbReference type="NCBI Taxonomy" id="1189325"/>
    <lineage>
        <taxon>Bacteria</taxon>
        <taxon>Pseudomonadati</taxon>
        <taxon>Pseudomonadota</taxon>
        <taxon>Alphaproteobacteria</taxon>
        <taxon>Rhodobacterales</taxon>
        <taxon>Paracoccaceae</taxon>
        <taxon>Oceanicella</taxon>
    </lineage>
</organism>
<evidence type="ECO:0000259" key="2">
    <source>
        <dbReference type="Pfam" id="PF00582"/>
    </source>
</evidence>
<dbReference type="RefSeq" id="WP_072748043.1">
    <property type="nucleotide sequence ID" value="NZ_FOHL01000009.1"/>
</dbReference>
<dbReference type="InterPro" id="IPR006016">
    <property type="entry name" value="UspA"/>
</dbReference>
<dbReference type="PANTHER" id="PTHR46268:SF15">
    <property type="entry name" value="UNIVERSAL STRESS PROTEIN HP_0031"/>
    <property type="match status" value="1"/>
</dbReference>
<dbReference type="PANTHER" id="PTHR46268">
    <property type="entry name" value="STRESS RESPONSE PROTEIN NHAX"/>
    <property type="match status" value="1"/>
</dbReference>
<dbReference type="SUPFAM" id="SSF52402">
    <property type="entry name" value="Adenine nucleotide alpha hydrolases-like"/>
    <property type="match status" value="2"/>
</dbReference>
<gene>
    <name evidence="3" type="ORF">SAMN05216200_10998</name>
</gene>
<dbReference type="CDD" id="cd00293">
    <property type="entry name" value="USP-like"/>
    <property type="match status" value="1"/>
</dbReference>
<proteinExistence type="inferred from homology"/>
<dbReference type="Proteomes" id="UP000184066">
    <property type="component" value="Unassembled WGS sequence"/>
</dbReference>
<keyword evidence="4" id="KW-1185">Reference proteome</keyword>
<accession>A0A1M7TSV6</accession>
<feature type="domain" description="UspA" evidence="2">
    <location>
        <begin position="3"/>
        <end position="147"/>
    </location>
</feature>
<protein>
    <submittedName>
        <fullName evidence="3">Universal stress protein family protein</fullName>
    </submittedName>
</protein>
<evidence type="ECO:0000256" key="1">
    <source>
        <dbReference type="ARBA" id="ARBA00008791"/>
    </source>
</evidence>
<dbReference type="PRINTS" id="PR01438">
    <property type="entry name" value="UNVRSLSTRESS"/>
</dbReference>
<dbReference type="Gene3D" id="3.40.50.12370">
    <property type="match status" value="1"/>
</dbReference>
<evidence type="ECO:0000313" key="3">
    <source>
        <dbReference type="EMBL" id="SHN73768.1"/>
    </source>
</evidence>
<reference evidence="3 4" key="1">
    <citation type="submission" date="2016-12" db="EMBL/GenBank/DDBJ databases">
        <authorList>
            <person name="Song W.-J."/>
            <person name="Kurnit D.M."/>
        </authorList>
    </citation>
    <scope>NUCLEOTIDE SEQUENCE [LARGE SCALE GENOMIC DNA]</scope>
    <source>
        <strain evidence="3 4">CGMCC 1.10808</strain>
    </source>
</reference>
<dbReference type="STRING" id="1189325.SAMN04488119_10924"/>
<name>A0A1M7TSV6_9RHOB</name>
<dbReference type="AlphaFoldDB" id="A0A1M7TSV6"/>
<comment type="similarity">
    <text evidence="1">Belongs to the universal stress protein A family.</text>
</comment>
<sequence length="278" mass="30123">MSIKNILVSFNGAPSARSALRVALNMAERNDAHLTGILCYGPSRIATALGPWVTPELLRTMQENEAARRAEIRAAFDQLTAEADAARPGKVHFVDLGGDADETLMEAARYHDLLVMGQYEDEPDIAHLTPHPDTAALHSGRPVLVVPREPAAERVGERAVLAWDGGKSAARALADAMPLLERASVVTILTVGKIRAARRREGMDIVAHLARHGIMTDWRNVPRNGGDVAGAILDMCAEKQADLLVMGAYQRPRLAEELMGGTTRTILRETNVPVLLSH</sequence>
<evidence type="ECO:0000313" key="4">
    <source>
        <dbReference type="Proteomes" id="UP000184066"/>
    </source>
</evidence>